<keyword evidence="3 7" id="KW-0133">Cell shape</keyword>
<dbReference type="GO" id="GO:0008360">
    <property type="term" value="P:regulation of cell shape"/>
    <property type="evidence" value="ECO:0007669"/>
    <property type="project" value="UniProtKB-KW"/>
</dbReference>
<dbReference type="InterPro" id="IPR033134">
    <property type="entry name" value="Asp/Glu_racemase_AS_2"/>
</dbReference>
<proteinExistence type="inferred from homology"/>
<keyword evidence="4 7" id="KW-0573">Peptidoglycan synthesis</keyword>
<feature type="active site" description="Proton donor/acceptor" evidence="7">
    <location>
        <position position="72"/>
    </location>
</feature>
<dbReference type="EMBL" id="CYHG01000005">
    <property type="protein sequence ID" value="CUB03934.1"/>
    <property type="molecule type" value="Genomic_DNA"/>
</dbReference>
<dbReference type="SUPFAM" id="SSF53681">
    <property type="entry name" value="Aspartate/glutamate racemase"/>
    <property type="match status" value="2"/>
</dbReference>
<dbReference type="GO" id="GO:0009252">
    <property type="term" value="P:peptidoglycan biosynthetic process"/>
    <property type="evidence" value="ECO:0007669"/>
    <property type="project" value="UniProtKB-UniRule"/>
</dbReference>
<protein>
    <recommendedName>
        <fullName evidence="2 7">Glutamate racemase</fullName>
        <ecNumber evidence="2 7">5.1.1.3</ecNumber>
    </recommendedName>
</protein>
<comment type="similarity">
    <text evidence="7">Belongs to the aspartate/glutamate racemases family.</text>
</comment>
<dbReference type="STRING" id="1137284.GCA_001418205_01791"/>
<dbReference type="InterPro" id="IPR015942">
    <property type="entry name" value="Asp/Glu/hydantoin_racemase"/>
</dbReference>
<dbReference type="PANTHER" id="PTHR21198">
    <property type="entry name" value="GLUTAMATE RACEMASE"/>
    <property type="match status" value="1"/>
</dbReference>
<feature type="binding site" evidence="7">
    <location>
        <begin position="9"/>
        <end position="10"/>
    </location>
    <ligand>
        <name>substrate</name>
    </ligand>
</feature>
<feature type="active site" description="Proton donor/acceptor" evidence="7">
    <location>
        <position position="182"/>
    </location>
</feature>
<keyword evidence="9" id="KW-1185">Reference proteome</keyword>
<evidence type="ECO:0000256" key="3">
    <source>
        <dbReference type="ARBA" id="ARBA00022960"/>
    </source>
</evidence>
<comment type="catalytic activity">
    <reaction evidence="1 7">
        <text>L-glutamate = D-glutamate</text>
        <dbReference type="Rhea" id="RHEA:12813"/>
        <dbReference type="ChEBI" id="CHEBI:29985"/>
        <dbReference type="ChEBI" id="CHEBI:29986"/>
        <dbReference type="EC" id="5.1.1.3"/>
    </reaction>
</comment>
<reference evidence="9" key="1">
    <citation type="submission" date="2015-08" db="EMBL/GenBank/DDBJ databases">
        <authorList>
            <person name="Varghese N."/>
        </authorList>
    </citation>
    <scope>NUCLEOTIDE SEQUENCE [LARGE SCALE GENOMIC DNA]</scope>
    <source>
        <strain evidence="9">JCM 18476</strain>
    </source>
</reference>
<evidence type="ECO:0000313" key="9">
    <source>
        <dbReference type="Proteomes" id="UP000182769"/>
    </source>
</evidence>
<evidence type="ECO:0000256" key="1">
    <source>
        <dbReference type="ARBA" id="ARBA00001602"/>
    </source>
</evidence>
<dbReference type="Gene3D" id="3.40.50.1860">
    <property type="match status" value="2"/>
</dbReference>
<evidence type="ECO:0000256" key="5">
    <source>
        <dbReference type="ARBA" id="ARBA00023235"/>
    </source>
</evidence>
<evidence type="ECO:0000256" key="2">
    <source>
        <dbReference type="ARBA" id="ARBA00013090"/>
    </source>
</evidence>
<dbReference type="InterPro" id="IPR001920">
    <property type="entry name" value="Asp/Glu_race"/>
</dbReference>
<dbReference type="OrthoDB" id="9801055at2"/>
<dbReference type="EC" id="5.1.1.3" evidence="2 7"/>
<keyword evidence="6 7" id="KW-0961">Cell wall biogenesis/degradation</keyword>
<dbReference type="RefSeq" id="WP_055462894.1">
    <property type="nucleotide sequence ID" value="NZ_CYHG01000005.1"/>
</dbReference>
<dbReference type="AlphaFoldDB" id="A0A0K6ILG3"/>
<feature type="binding site" evidence="7">
    <location>
        <begin position="183"/>
        <end position="184"/>
    </location>
    <ligand>
        <name>substrate</name>
    </ligand>
</feature>
<accession>A0A0K6ILG3</accession>
<dbReference type="InterPro" id="IPR004391">
    <property type="entry name" value="Glu_race"/>
</dbReference>
<evidence type="ECO:0000313" key="8">
    <source>
        <dbReference type="EMBL" id="CUB03934.1"/>
    </source>
</evidence>
<sequence>MSVKIGVMDSGAGGLTILQSIHSALPHADLLYFADQAYAPYGAQSNEFITQRLIRIAQYFTEQGCHLMVVACNTATVAGITDLRAVAKLPVVGVEPAVKPACSRSLRKRVTVLATLATSKSRRLNDLIDTWRFDTEVSILASETLASLIDSMPHSLDKVRVEVERIAGLVHQNQSDTLVLACTHYPLIKEMFDDVLSEVVIVEPSKGVTAQVLRLLASETDNDLTAPQVFQIGNLSILTNMDGEAKAALAYWATPALGAVTVIDL</sequence>
<dbReference type="HAMAP" id="MF_00258">
    <property type="entry name" value="Glu_racemase"/>
    <property type="match status" value="1"/>
</dbReference>
<gene>
    <name evidence="7" type="primary">murI</name>
    <name evidence="8" type="ORF">Ga0061065_10524</name>
</gene>
<organism evidence="8 9">
    <name type="scientific">Marinomonas fungiae</name>
    <dbReference type="NCBI Taxonomy" id="1137284"/>
    <lineage>
        <taxon>Bacteria</taxon>
        <taxon>Pseudomonadati</taxon>
        <taxon>Pseudomonadota</taxon>
        <taxon>Gammaproteobacteria</taxon>
        <taxon>Oceanospirillales</taxon>
        <taxon>Oceanospirillaceae</taxon>
        <taxon>Marinomonas</taxon>
    </lineage>
</organism>
<feature type="binding site" evidence="7">
    <location>
        <begin position="73"/>
        <end position="74"/>
    </location>
    <ligand>
        <name>substrate</name>
    </ligand>
</feature>
<name>A0A0K6ILG3_9GAMM</name>
<dbReference type="NCBIfam" id="TIGR00067">
    <property type="entry name" value="glut_race"/>
    <property type="match status" value="1"/>
</dbReference>
<evidence type="ECO:0000256" key="7">
    <source>
        <dbReference type="HAMAP-Rule" id="MF_00258"/>
    </source>
</evidence>
<evidence type="ECO:0000256" key="4">
    <source>
        <dbReference type="ARBA" id="ARBA00022984"/>
    </source>
</evidence>
<dbReference type="PROSITE" id="PS00924">
    <property type="entry name" value="ASP_GLU_RACEMASE_2"/>
    <property type="match status" value="1"/>
</dbReference>
<dbReference type="UniPathway" id="UPA00219"/>
<dbReference type="InterPro" id="IPR018187">
    <property type="entry name" value="Asp/Glu_racemase_AS_1"/>
</dbReference>
<comment type="pathway">
    <text evidence="7">Cell wall biogenesis; peptidoglycan biosynthesis.</text>
</comment>
<dbReference type="PANTHER" id="PTHR21198:SF2">
    <property type="entry name" value="GLUTAMATE RACEMASE"/>
    <property type="match status" value="1"/>
</dbReference>
<feature type="binding site" evidence="7">
    <location>
        <begin position="41"/>
        <end position="42"/>
    </location>
    <ligand>
        <name>substrate</name>
    </ligand>
</feature>
<keyword evidence="5 7" id="KW-0413">Isomerase</keyword>
<dbReference type="PROSITE" id="PS00923">
    <property type="entry name" value="ASP_GLU_RACEMASE_1"/>
    <property type="match status" value="1"/>
</dbReference>
<dbReference type="GO" id="GO:0008881">
    <property type="term" value="F:glutamate racemase activity"/>
    <property type="evidence" value="ECO:0007669"/>
    <property type="project" value="UniProtKB-UniRule"/>
</dbReference>
<dbReference type="Proteomes" id="UP000182769">
    <property type="component" value="Unassembled WGS sequence"/>
</dbReference>
<dbReference type="Pfam" id="PF01177">
    <property type="entry name" value="Asp_Glu_race"/>
    <property type="match status" value="1"/>
</dbReference>
<dbReference type="GO" id="GO:0071555">
    <property type="term" value="P:cell wall organization"/>
    <property type="evidence" value="ECO:0007669"/>
    <property type="project" value="UniProtKB-KW"/>
</dbReference>
<comment type="function">
    <text evidence="7">Provides the (R)-glutamate required for cell wall biosynthesis.</text>
</comment>
<evidence type="ECO:0000256" key="6">
    <source>
        <dbReference type="ARBA" id="ARBA00023316"/>
    </source>
</evidence>